<reference evidence="2 3" key="1">
    <citation type="journal article" date="2016" name="Int. J. Syst. Evol. Microbiol.">
        <title>Pyruvatibacter mobilis gen. nov., sp. nov., a marine bacterium from the culture broth of Picochlorum sp. 122.</title>
        <authorList>
            <person name="Wang G."/>
            <person name="Tang M."/>
            <person name="Wu H."/>
            <person name="Dai S."/>
            <person name="Li T."/>
            <person name="Chen C."/>
            <person name="He H."/>
            <person name="Fan J."/>
            <person name="Xiang W."/>
            <person name="Li X."/>
        </authorList>
    </citation>
    <scope>NUCLEOTIDE SEQUENCE [LARGE SCALE GENOMIC DNA]</scope>
    <source>
        <strain evidence="2 3">GYP-11</strain>
    </source>
</reference>
<dbReference type="Proteomes" id="UP000470384">
    <property type="component" value="Unassembled WGS sequence"/>
</dbReference>
<name>A0A845Q8E1_9HYPH</name>
<proteinExistence type="predicted"/>
<dbReference type="RefSeq" id="WP_160586977.1">
    <property type="nucleotide sequence ID" value="NZ_BMHN01000001.1"/>
</dbReference>
<dbReference type="AlphaFoldDB" id="A0A845Q8E1"/>
<dbReference type="EMBL" id="WXYQ01000004">
    <property type="protein sequence ID" value="NBG94925.1"/>
    <property type="molecule type" value="Genomic_DNA"/>
</dbReference>
<keyword evidence="1" id="KW-0812">Transmembrane</keyword>
<protein>
    <submittedName>
        <fullName evidence="2">Uncharacterized protein</fullName>
    </submittedName>
</protein>
<evidence type="ECO:0000313" key="2">
    <source>
        <dbReference type="EMBL" id="NBG94925.1"/>
    </source>
</evidence>
<evidence type="ECO:0000313" key="3">
    <source>
        <dbReference type="Proteomes" id="UP000470384"/>
    </source>
</evidence>
<dbReference type="GeneID" id="300655836"/>
<comment type="caution">
    <text evidence="2">The sequence shown here is derived from an EMBL/GenBank/DDBJ whole genome shotgun (WGS) entry which is preliminary data.</text>
</comment>
<sequence>MIVFRLIGLVFIAGALMVFGADVLRSLESGEVGINSFAQVWALLDQRLGTTSLEGFKAWAESTLPAAAWDPGVVSVLSYPAWAVLGVIGIVVALIFRPRNG</sequence>
<keyword evidence="1" id="KW-0472">Membrane</keyword>
<dbReference type="OrthoDB" id="8449222at2"/>
<keyword evidence="3" id="KW-1185">Reference proteome</keyword>
<evidence type="ECO:0000256" key="1">
    <source>
        <dbReference type="SAM" id="Phobius"/>
    </source>
</evidence>
<accession>A0A845Q8E1</accession>
<gene>
    <name evidence="2" type="ORF">GTQ45_04180</name>
</gene>
<keyword evidence="1" id="KW-1133">Transmembrane helix</keyword>
<feature type="transmembrane region" description="Helical" evidence="1">
    <location>
        <begin position="79"/>
        <end position="96"/>
    </location>
</feature>
<organism evidence="2 3">
    <name type="scientific">Pyruvatibacter mobilis</name>
    <dbReference type="NCBI Taxonomy" id="1712261"/>
    <lineage>
        <taxon>Bacteria</taxon>
        <taxon>Pseudomonadati</taxon>
        <taxon>Pseudomonadota</taxon>
        <taxon>Alphaproteobacteria</taxon>
        <taxon>Hyphomicrobiales</taxon>
        <taxon>Parvibaculaceae</taxon>
        <taxon>Pyruvatibacter</taxon>
    </lineage>
</organism>